<keyword evidence="2 5" id="KW-0812">Transmembrane</keyword>
<dbReference type="PANTHER" id="PTHR43847">
    <property type="entry name" value="BLL3993 PROTEIN"/>
    <property type="match status" value="1"/>
</dbReference>
<dbReference type="KEGG" id="emt:CPZ25_017105"/>
<dbReference type="GO" id="GO:0008168">
    <property type="term" value="F:methyltransferase activity"/>
    <property type="evidence" value="ECO:0007669"/>
    <property type="project" value="UniProtKB-KW"/>
</dbReference>
<keyword evidence="6" id="KW-0489">Methyltransferase</keyword>
<proteinExistence type="predicted"/>
<protein>
    <submittedName>
        <fullName evidence="6">Isoprenylcysteine carboxylmethyltransferase family protein</fullName>
    </submittedName>
</protein>
<feature type="transmembrane region" description="Helical" evidence="5">
    <location>
        <begin position="44"/>
        <end position="61"/>
    </location>
</feature>
<dbReference type="InterPro" id="IPR052527">
    <property type="entry name" value="Metal_cation-efflux_comp"/>
</dbReference>
<accession>A0A4P9CE37</accession>
<evidence type="ECO:0000256" key="3">
    <source>
        <dbReference type="ARBA" id="ARBA00022989"/>
    </source>
</evidence>
<sequence length="172" mass="19602">MGFLLLMPFFLIRFGLLALLDKGAVARAAHFAPLLKKEKPAYWIYQITNAAIFLYLFFLKIKFTPAALFYAGAAVYSAGTLLLAVSMVNFASPSESGVNQNGLYRLSRNPMYVAYFIFFLGCALLTQSWLLLGFVIVFQGSAHSIIRSEERWCLTQFGDTYRQYMKKVRRYL</sequence>
<evidence type="ECO:0000256" key="5">
    <source>
        <dbReference type="SAM" id="Phobius"/>
    </source>
</evidence>
<comment type="subcellular location">
    <subcellularLocation>
        <location evidence="1">Endomembrane system</location>
        <topology evidence="1">Multi-pass membrane protein</topology>
    </subcellularLocation>
</comment>
<dbReference type="Pfam" id="PF04191">
    <property type="entry name" value="PEMT"/>
    <property type="match status" value="1"/>
</dbReference>
<name>A0A4P9CE37_EUBML</name>
<dbReference type="EMBL" id="CP029487">
    <property type="protein sequence ID" value="QCT72972.1"/>
    <property type="molecule type" value="Genomic_DNA"/>
</dbReference>
<keyword evidence="6" id="KW-0808">Transferase</keyword>
<keyword evidence="7" id="KW-1185">Reference proteome</keyword>
<organism evidence="6 7">
    <name type="scientific">Eubacterium maltosivorans</name>
    <dbReference type="NCBI Taxonomy" id="2041044"/>
    <lineage>
        <taxon>Bacteria</taxon>
        <taxon>Bacillati</taxon>
        <taxon>Bacillota</taxon>
        <taxon>Clostridia</taxon>
        <taxon>Eubacteriales</taxon>
        <taxon>Eubacteriaceae</taxon>
        <taxon>Eubacterium</taxon>
    </lineage>
</organism>
<dbReference type="AlphaFoldDB" id="A0A4P9CE37"/>
<dbReference type="PANTHER" id="PTHR43847:SF1">
    <property type="entry name" value="BLL3993 PROTEIN"/>
    <property type="match status" value="1"/>
</dbReference>
<evidence type="ECO:0000313" key="6">
    <source>
        <dbReference type="EMBL" id="QCT72972.1"/>
    </source>
</evidence>
<evidence type="ECO:0000256" key="2">
    <source>
        <dbReference type="ARBA" id="ARBA00022692"/>
    </source>
</evidence>
<gene>
    <name evidence="6" type="ORF">CPZ25_017105</name>
</gene>
<evidence type="ECO:0000313" key="7">
    <source>
        <dbReference type="Proteomes" id="UP000218387"/>
    </source>
</evidence>
<evidence type="ECO:0000256" key="1">
    <source>
        <dbReference type="ARBA" id="ARBA00004127"/>
    </source>
</evidence>
<dbReference type="Gene3D" id="1.20.120.1630">
    <property type="match status" value="1"/>
</dbReference>
<dbReference type="InterPro" id="IPR007318">
    <property type="entry name" value="Phopholipid_MeTrfase"/>
</dbReference>
<keyword evidence="4 5" id="KW-0472">Membrane</keyword>
<dbReference type="Proteomes" id="UP000218387">
    <property type="component" value="Chromosome"/>
</dbReference>
<keyword evidence="3 5" id="KW-1133">Transmembrane helix</keyword>
<evidence type="ECO:0000256" key="4">
    <source>
        <dbReference type="ARBA" id="ARBA00023136"/>
    </source>
</evidence>
<reference evidence="6 7" key="1">
    <citation type="submission" date="2018-05" db="EMBL/GenBank/DDBJ databases">
        <title>Genome comparison of Eubacterium sp.</title>
        <authorList>
            <person name="Feng Y."/>
            <person name="Sanchez-Andrea I."/>
            <person name="Stams A.J.M."/>
            <person name="De Vos W.M."/>
        </authorList>
    </citation>
    <scope>NUCLEOTIDE SEQUENCE [LARGE SCALE GENOMIC DNA]</scope>
    <source>
        <strain evidence="6 7">YI</strain>
    </source>
</reference>
<dbReference type="GO" id="GO:0032259">
    <property type="term" value="P:methylation"/>
    <property type="evidence" value="ECO:0007669"/>
    <property type="project" value="UniProtKB-KW"/>
</dbReference>
<dbReference type="RefSeq" id="WP_058695703.1">
    <property type="nucleotide sequence ID" value="NZ_CABJDW020000007.1"/>
</dbReference>
<feature type="transmembrane region" description="Helical" evidence="5">
    <location>
        <begin position="68"/>
        <end position="92"/>
    </location>
</feature>
<feature type="transmembrane region" description="Helical" evidence="5">
    <location>
        <begin position="112"/>
        <end position="138"/>
    </location>
</feature>
<dbReference type="GO" id="GO:0012505">
    <property type="term" value="C:endomembrane system"/>
    <property type="evidence" value="ECO:0007669"/>
    <property type="project" value="UniProtKB-SubCell"/>
</dbReference>